<evidence type="ECO:0000313" key="1">
    <source>
        <dbReference type="EMBL" id="SUG69499.1"/>
    </source>
</evidence>
<name>A0A379UMI5_SALET</name>
<reference evidence="1 2" key="1">
    <citation type="submission" date="2018-06" db="EMBL/GenBank/DDBJ databases">
        <authorList>
            <consortium name="Pathogen Informatics"/>
            <person name="Doyle S."/>
        </authorList>
    </citation>
    <scope>NUCLEOTIDE SEQUENCE [LARGE SCALE GENOMIC DNA]</scope>
    <source>
        <strain evidence="1 2">NCTC5798</strain>
    </source>
</reference>
<sequence>MSDWNIAAQSKDKQDNEALSFTYEYAFARKTATNTNPLRRVFSPKI</sequence>
<proteinExistence type="predicted"/>
<organism evidence="1 2">
    <name type="scientific">Salmonella enterica I</name>
    <dbReference type="NCBI Taxonomy" id="59201"/>
    <lineage>
        <taxon>Bacteria</taxon>
        <taxon>Pseudomonadati</taxon>
        <taxon>Pseudomonadota</taxon>
        <taxon>Gammaproteobacteria</taxon>
        <taxon>Enterobacterales</taxon>
        <taxon>Enterobacteriaceae</taxon>
        <taxon>Salmonella</taxon>
    </lineage>
</organism>
<dbReference type="AlphaFoldDB" id="A0A379UMI5"/>
<evidence type="ECO:0000313" key="2">
    <source>
        <dbReference type="Proteomes" id="UP000255534"/>
    </source>
</evidence>
<accession>A0A379UMI5</accession>
<dbReference type="EMBL" id="UGXK01000001">
    <property type="protein sequence ID" value="SUG69499.1"/>
    <property type="molecule type" value="Genomic_DNA"/>
</dbReference>
<gene>
    <name evidence="1" type="ORF">NCTC5798_00566</name>
</gene>
<dbReference type="Proteomes" id="UP000255534">
    <property type="component" value="Unassembled WGS sequence"/>
</dbReference>
<protein>
    <submittedName>
        <fullName evidence="1">Phage-like protein</fullName>
    </submittedName>
</protein>